<comment type="caution">
    <text evidence="1">The sequence shown here is derived from an EMBL/GenBank/DDBJ whole genome shotgun (WGS) entry which is preliminary data.</text>
</comment>
<dbReference type="InterPro" id="IPR029045">
    <property type="entry name" value="ClpP/crotonase-like_dom_sf"/>
</dbReference>
<dbReference type="OrthoDB" id="9795727at2"/>
<dbReference type="EMBL" id="NPEU01000027">
    <property type="protein sequence ID" value="RAI41014.1"/>
    <property type="molecule type" value="Genomic_DNA"/>
</dbReference>
<dbReference type="PANTHER" id="PTHR11941">
    <property type="entry name" value="ENOYL-COA HYDRATASE-RELATED"/>
    <property type="match status" value="1"/>
</dbReference>
<evidence type="ECO:0000313" key="1">
    <source>
        <dbReference type="EMBL" id="RAI41014.1"/>
    </source>
</evidence>
<reference evidence="1 2" key="1">
    <citation type="submission" date="2017-07" db="EMBL/GenBank/DDBJ databases">
        <title>Draft Genome Sequences of Select Purple Nonsulfur Bacteria.</title>
        <authorList>
            <person name="Lasarre B."/>
            <person name="Mckinlay J.B."/>
        </authorList>
    </citation>
    <scope>NUCLEOTIDE SEQUENCE [LARGE SCALE GENOMIC DNA]</scope>
    <source>
        <strain evidence="1 2">DSM 11907</strain>
    </source>
</reference>
<evidence type="ECO:0000313" key="2">
    <source>
        <dbReference type="Proteomes" id="UP000248863"/>
    </source>
</evidence>
<dbReference type="AlphaFoldDB" id="A0A327KSV4"/>
<gene>
    <name evidence="1" type="ORF">CH338_04410</name>
</gene>
<protein>
    <submittedName>
        <fullName evidence="1">Enoyl-CoA hydratase</fullName>
    </submittedName>
</protein>
<dbReference type="Proteomes" id="UP000248863">
    <property type="component" value="Unassembled WGS sequence"/>
</dbReference>
<name>A0A327KSV4_9BRAD</name>
<dbReference type="RefSeq" id="WP_111355797.1">
    <property type="nucleotide sequence ID" value="NZ_NHSK01000121.1"/>
</dbReference>
<accession>A0A327KSV4</accession>
<keyword evidence="2" id="KW-1185">Reference proteome</keyword>
<proteinExistence type="predicted"/>
<dbReference type="CDD" id="cd06558">
    <property type="entry name" value="crotonase-like"/>
    <property type="match status" value="1"/>
</dbReference>
<sequence length="247" mass="25446">MITVTRDGAVLRLMLDRPARRNALGTEGGRALDAALVAADRDETVKAIVLAGAPPAFCAGSDLKELGGLSIPAMCDHEAITAAVARRIALLAKPVVCAVEGYALGGGFILAVSCDVVVTAADATWRLPEVANGWLPPWGLQALIARVGPVRARMLVWGAEPIDGREAHRLGVADLLAPEGGALARATAYATALAALPAEAVTSAKRFFEPLAAHDAERLDAAASRAFAQDCRGPAAAATLARFTVKA</sequence>
<dbReference type="PANTHER" id="PTHR11941:SF54">
    <property type="entry name" value="ENOYL-COA HYDRATASE, MITOCHONDRIAL"/>
    <property type="match status" value="1"/>
</dbReference>
<organism evidence="1 2">
    <name type="scientific">Rhodoplanes elegans</name>
    <dbReference type="NCBI Taxonomy" id="29408"/>
    <lineage>
        <taxon>Bacteria</taxon>
        <taxon>Pseudomonadati</taxon>
        <taxon>Pseudomonadota</taxon>
        <taxon>Alphaproteobacteria</taxon>
        <taxon>Hyphomicrobiales</taxon>
        <taxon>Nitrobacteraceae</taxon>
        <taxon>Rhodoplanes</taxon>
    </lineage>
</organism>
<dbReference type="Gene3D" id="3.90.226.10">
    <property type="entry name" value="2-enoyl-CoA Hydratase, Chain A, domain 1"/>
    <property type="match status" value="1"/>
</dbReference>
<dbReference type="Pfam" id="PF00378">
    <property type="entry name" value="ECH_1"/>
    <property type="match status" value="1"/>
</dbReference>
<dbReference type="SUPFAM" id="SSF52096">
    <property type="entry name" value="ClpP/crotonase"/>
    <property type="match status" value="1"/>
</dbReference>
<dbReference type="GO" id="GO:0006635">
    <property type="term" value="P:fatty acid beta-oxidation"/>
    <property type="evidence" value="ECO:0007669"/>
    <property type="project" value="TreeGrafter"/>
</dbReference>
<dbReference type="GO" id="GO:0003824">
    <property type="term" value="F:catalytic activity"/>
    <property type="evidence" value="ECO:0007669"/>
    <property type="project" value="UniProtKB-ARBA"/>
</dbReference>
<dbReference type="InterPro" id="IPR001753">
    <property type="entry name" value="Enoyl-CoA_hydra/iso"/>
</dbReference>